<feature type="non-terminal residue" evidence="2">
    <location>
        <position position="1"/>
    </location>
</feature>
<sequence length="218" mass="25022">MECLGLPDLKLPGWALRLRRNWLARVEPDKSWAGFTVTTDPVAQALFDASITVAIEDGKSALFLRDRWLDGQSLSTIAPNLVAAVPMRLRNTRFRLLLDRRSPRTTRMVQVLLGFFKVMAITSWVELSATPDQFRAVRGAWGLSSVETQAPNKSRFFFLLVLHERCWTSNRQLRHNLKNDNTCALCAQEPKTLNHLLLHCVYNRETWFRVLVVWGCIT</sequence>
<dbReference type="AlphaFoldDB" id="A0A5J9V555"/>
<evidence type="ECO:0000259" key="1">
    <source>
        <dbReference type="Pfam" id="PF13966"/>
    </source>
</evidence>
<dbReference type="Proteomes" id="UP000324897">
    <property type="component" value="Chromosome 1"/>
</dbReference>
<name>A0A5J9V555_9POAL</name>
<evidence type="ECO:0000313" key="3">
    <source>
        <dbReference type="Proteomes" id="UP000324897"/>
    </source>
</evidence>
<accession>A0A5J9V555</accession>
<dbReference type="EMBL" id="RWGY01000011">
    <property type="protein sequence ID" value="TVU30511.1"/>
    <property type="molecule type" value="Genomic_DNA"/>
</dbReference>
<proteinExistence type="predicted"/>
<evidence type="ECO:0000313" key="2">
    <source>
        <dbReference type="EMBL" id="TVU30511.1"/>
    </source>
</evidence>
<protein>
    <recommendedName>
        <fullName evidence="1">Reverse transcriptase zinc-binding domain-containing protein</fullName>
    </recommendedName>
</protein>
<dbReference type="Gramene" id="TVU30511">
    <property type="protein sequence ID" value="TVU30511"/>
    <property type="gene ID" value="EJB05_22139"/>
</dbReference>
<keyword evidence="3" id="KW-1185">Reference proteome</keyword>
<dbReference type="InterPro" id="IPR026960">
    <property type="entry name" value="RVT-Znf"/>
</dbReference>
<comment type="caution">
    <text evidence="2">The sequence shown here is derived from an EMBL/GenBank/DDBJ whole genome shotgun (WGS) entry which is preliminary data.</text>
</comment>
<dbReference type="Pfam" id="PF13966">
    <property type="entry name" value="zf-RVT"/>
    <property type="match status" value="1"/>
</dbReference>
<organism evidence="2 3">
    <name type="scientific">Eragrostis curvula</name>
    <name type="common">weeping love grass</name>
    <dbReference type="NCBI Taxonomy" id="38414"/>
    <lineage>
        <taxon>Eukaryota</taxon>
        <taxon>Viridiplantae</taxon>
        <taxon>Streptophyta</taxon>
        <taxon>Embryophyta</taxon>
        <taxon>Tracheophyta</taxon>
        <taxon>Spermatophyta</taxon>
        <taxon>Magnoliopsida</taxon>
        <taxon>Liliopsida</taxon>
        <taxon>Poales</taxon>
        <taxon>Poaceae</taxon>
        <taxon>PACMAD clade</taxon>
        <taxon>Chloridoideae</taxon>
        <taxon>Eragrostideae</taxon>
        <taxon>Eragrostidinae</taxon>
        <taxon>Eragrostis</taxon>
    </lineage>
</organism>
<reference evidence="2 3" key="1">
    <citation type="journal article" date="2019" name="Sci. Rep.">
        <title>A high-quality genome of Eragrostis curvula grass provides insights into Poaceae evolution and supports new strategies to enhance forage quality.</title>
        <authorList>
            <person name="Carballo J."/>
            <person name="Santos B.A.C.M."/>
            <person name="Zappacosta D."/>
            <person name="Garbus I."/>
            <person name="Selva J.P."/>
            <person name="Gallo C.A."/>
            <person name="Diaz A."/>
            <person name="Albertini E."/>
            <person name="Caccamo M."/>
            <person name="Echenique V."/>
        </authorList>
    </citation>
    <scope>NUCLEOTIDE SEQUENCE [LARGE SCALE GENOMIC DNA]</scope>
    <source>
        <strain evidence="3">cv. Victoria</strain>
        <tissue evidence="2">Leaf</tissue>
    </source>
</reference>
<feature type="domain" description="Reverse transcriptase zinc-binding" evidence="1">
    <location>
        <begin position="147"/>
        <end position="207"/>
    </location>
</feature>
<gene>
    <name evidence="2" type="ORF">EJB05_22139</name>
</gene>